<proteinExistence type="predicted"/>
<evidence type="ECO:0000313" key="1">
    <source>
        <dbReference type="EMBL" id="CCJ32619.1"/>
    </source>
</evidence>
<reference evidence="1 2" key="1">
    <citation type="journal article" date="2011" name="J. Bacteriol.">
        <title>Draft genome sequence of Caloramator australicus strain RC3T, a thermoanaerobe from the Great Artesian Basin of Australia.</title>
        <authorList>
            <person name="Ogg C.D."/>
            <person name="Patel B.K.C."/>
        </authorList>
    </citation>
    <scope>NUCLEOTIDE SEQUENCE [LARGE SCALE GENOMIC DNA]</scope>
    <source>
        <strain evidence="1 2">RC3</strain>
    </source>
</reference>
<dbReference type="AlphaFoldDB" id="I7K4Z3"/>
<sequence>MGLGIGLIISGIFYTFYRPTNISKEKIEIMARELGMRYPDEIKAYFENDKK</sequence>
<organism evidence="1 2">
    <name type="scientific">Caloramator australicus RC3</name>
    <dbReference type="NCBI Taxonomy" id="857293"/>
    <lineage>
        <taxon>Bacteria</taxon>
        <taxon>Bacillati</taxon>
        <taxon>Bacillota</taxon>
        <taxon>Clostridia</taxon>
        <taxon>Eubacteriales</taxon>
        <taxon>Clostridiaceae</taxon>
        <taxon>Caloramator</taxon>
    </lineage>
</organism>
<keyword evidence="2" id="KW-1185">Reference proteome</keyword>
<name>I7K4Z3_9CLOT</name>
<dbReference type="RefSeq" id="WP_008907899.1">
    <property type="nucleotide sequence ID" value="NZ_CAKP01000022.1"/>
</dbReference>
<dbReference type="STRING" id="857293.CAAU_0535"/>
<accession>I7K4Z3</accession>
<gene>
    <name evidence="1" type="ORF">CAAU_0535</name>
</gene>
<protein>
    <submittedName>
        <fullName evidence="1">Uncharacterized protein</fullName>
    </submittedName>
</protein>
<comment type="caution">
    <text evidence="1">The sequence shown here is derived from an EMBL/GenBank/DDBJ whole genome shotgun (WGS) entry which is preliminary data.</text>
</comment>
<dbReference type="Proteomes" id="UP000007652">
    <property type="component" value="Unassembled WGS sequence"/>
</dbReference>
<evidence type="ECO:0000313" key="2">
    <source>
        <dbReference type="Proteomes" id="UP000007652"/>
    </source>
</evidence>
<dbReference type="EMBL" id="CAKP01000022">
    <property type="protein sequence ID" value="CCJ32619.1"/>
    <property type="molecule type" value="Genomic_DNA"/>
</dbReference>